<proteinExistence type="predicted"/>
<sequence>MRAWRPSCSSASASHRAARLTLYNRRTLPAHRSDQTYRRREIEMADPTVDTTEPQRHEIKYVAESDADVPDHYWTIIETERGDIFTNAKSRQQLDQNGVECAVSLGYARDSVVVLFM</sequence>
<organism evidence="1 2">
    <name type="scientific">Pandoravirus japonicus</name>
    <dbReference type="NCBI Taxonomy" id="2823154"/>
    <lineage>
        <taxon>Viruses</taxon>
        <taxon>Pandoravirus</taxon>
    </lineage>
</organism>
<evidence type="ECO:0000313" key="2">
    <source>
        <dbReference type="Proteomes" id="UP001253637"/>
    </source>
</evidence>
<reference evidence="1" key="1">
    <citation type="submission" date="2021-04" db="EMBL/GenBank/DDBJ databases">
        <title>Draft Genome Sequence of Pandoravirus japonicus, Isolated from the Sabaishi River of Niigata, Japan.</title>
        <authorList>
            <person name="Hosokawa N."/>
            <person name="Takahashi H."/>
            <person name="Aoki K."/>
            <person name="Takemura M."/>
        </authorList>
    </citation>
    <scope>NUCLEOTIDE SEQUENCE</scope>
</reference>
<evidence type="ECO:0000313" key="1">
    <source>
        <dbReference type="EMBL" id="BCU03111.1"/>
    </source>
</evidence>
<dbReference type="EMBL" id="LC625835">
    <property type="protein sequence ID" value="BCU03111.1"/>
    <property type="molecule type" value="Genomic_DNA"/>
</dbReference>
<name>A0A811BRY9_9VIRU</name>
<dbReference type="Proteomes" id="UP001253637">
    <property type="component" value="Segment"/>
</dbReference>
<accession>A0A811BRY9</accession>
<protein>
    <submittedName>
        <fullName evidence="1">Uncharacterized protein</fullName>
    </submittedName>
</protein>